<dbReference type="SUPFAM" id="SSF52047">
    <property type="entry name" value="RNI-like"/>
    <property type="match status" value="1"/>
</dbReference>
<evidence type="ECO:0000256" key="1">
    <source>
        <dbReference type="SAM" id="MobiDB-lite"/>
    </source>
</evidence>
<feature type="compositionally biased region" description="Acidic residues" evidence="1">
    <location>
        <begin position="393"/>
        <end position="405"/>
    </location>
</feature>
<dbReference type="OrthoDB" id="3799513at2759"/>
<feature type="compositionally biased region" description="Basic and acidic residues" evidence="1">
    <location>
        <begin position="263"/>
        <end position="278"/>
    </location>
</feature>
<evidence type="ECO:0000313" key="2">
    <source>
        <dbReference type="EMBL" id="KAF2439751.1"/>
    </source>
</evidence>
<feature type="region of interest" description="Disordered" evidence="1">
    <location>
        <begin position="393"/>
        <end position="432"/>
    </location>
</feature>
<sequence>MPLIVSLPQLKKLRLKHFDIAGVNRKRKDRDSAQWRVEEGALGIEELWIKNCPMTNEILQRIIRSCRRLTKFHFKIWEDDKYEGRRRFWRQELDVDSLHAALSRHKDSLEELSLNCINVWERMDDYSPAQTLPAYPSFQDLPRLKIFKIEYRRMRYANLPPNIAHLYLYDCRDVKDAAEVEAWKAIKRTYCPELDNFQIMCTDNCRAVQYQLKYMHFHSGCWTVQTRDWDKDGFELRVWFKDFIDGTYNFSQGTDDTGDIDSNGEKIRYDDYGEKVRYDDEDEDEDDDEDGDEDDDDEDADTANDERSNGNEDEMNLGDDQPRPQSPLSLSLSLSPAHSHTSDWVADQISNPAGSDIELADQLSNPSEPDIELEYARSIQSTGTFEWVDELISEAEDEEKEDEDEYPPKTEDARGVLLAEEEEEDDGWTGGEWRAPREVYVVEEKTGKKRGEL</sequence>
<organism evidence="2 3">
    <name type="scientific">Karstenula rhodostoma CBS 690.94</name>
    <dbReference type="NCBI Taxonomy" id="1392251"/>
    <lineage>
        <taxon>Eukaryota</taxon>
        <taxon>Fungi</taxon>
        <taxon>Dikarya</taxon>
        <taxon>Ascomycota</taxon>
        <taxon>Pezizomycotina</taxon>
        <taxon>Dothideomycetes</taxon>
        <taxon>Pleosporomycetidae</taxon>
        <taxon>Pleosporales</taxon>
        <taxon>Massarineae</taxon>
        <taxon>Didymosphaeriaceae</taxon>
        <taxon>Karstenula</taxon>
    </lineage>
</organism>
<keyword evidence="3" id="KW-1185">Reference proteome</keyword>
<comment type="caution">
    <text evidence="2">The sequence shown here is derived from an EMBL/GenBank/DDBJ whole genome shotgun (WGS) entry which is preliminary data.</text>
</comment>
<dbReference type="AlphaFoldDB" id="A0A9P4PB24"/>
<evidence type="ECO:0000313" key="3">
    <source>
        <dbReference type="Proteomes" id="UP000799764"/>
    </source>
</evidence>
<dbReference type="Gene3D" id="3.80.10.10">
    <property type="entry name" value="Ribonuclease Inhibitor"/>
    <property type="match status" value="1"/>
</dbReference>
<protein>
    <submittedName>
        <fullName evidence="2">Uncharacterized protein</fullName>
    </submittedName>
</protein>
<proteinExistence type="predicted"/>
<feature type="compositionally biased region" description="Low complexity" evidence="1">
    <location>
        <begin position="326"/>
        <end position="336"/>
    </location>
</feature>
<feature type="compositionally biased region" description="Acidic residues" evidence="1">
    <location>
        <begin position="279"/>
        <end position="303"/>
    </location>
</feature>
<reference evidence="2" key="1">
    <citation type="journal article" date="2020" name="Stud. Mycol.">
        <title>101 Dothideomycetes genomes: a test case for predicting lifestyles and emergence of pathogens.</title>
        <authorList>
            <person name="Haridas S."/>
            <person name="Albert R."/>
            <person name="Binder M."/>
            <person name="Bloem J."/>
            <person name="Labutti K."/>
            <person name="Salamov A."/>
            <person name="Andreopoulos B."/>
            <person name="Baker S."/>
            <person name="Barry K."/>
            <person name="Bills G."/>
            <person name="Bluhm B."/>
            <person name="Cannon C."/>
            <person name="Castanera R."/>
            <person name="Culley D."/>
            <person name="Daum C."/>
            <person name="Ezra D."/>
            <person name="Gonzalez J."/>
            <person name="Henrissat B."/>
            <person name="Kuo A."/>
            <person name="Liang C."/>
            <person name="Lipzen A."/>
            <person name="Lutzoni F."/>
            <person name="Magnuson J."/>
            <person name="Mondo S."/>
            <person name="Nolan M."/>
            <person name="Ohm R."/>
            <person name="Pangilinan J."/>
            <person name="Park H.-J."/>
            <person name="Ramirez L."/>
            <person name="Alfaro M."/>
            <person name="Sun H."/>
            <person name="Tritt A."/>
            <person name="Yoshinaga Y."/>
            <person name="Zwiers L.-H."/>
            <person name="Turgeon B."/>
            <person name="Goodwin S."/>
            <person name="Spatafora J."/>
            <person name="Crous P."/>
            <person name="Grigoriev I."/>
        </authorList>
    </citation>
    <scope>NUCLEOTIDE SEQUENCE</scope>
    <source>
        <strain evidence="2">CBS 690.94</strain>
    </source>
</reference>
<name>A0A9P4PB24_9PLEO</name>
<feature type="region of interest" description="Disordered" evidence="1">
    <location>
        <begin position="251"/>
        <end position="363"/>
    </location>
</feature>
<dbReference type="EMBL" id="MU001508">
    <property type="protein sequence ID" value="KAF2439751.1"/>
    <property type="molecule type" value="Genomic_DNA"/>
</dbReference>
<dbReference type="InterPro" id="IPR032675">
    <property type="entry name" value="LRR_dom_sf"/>
</dbReference>
<accession>A0A9P4PB24</accession>
<dbReference type="Proteomes" id="UP000799764">
    <property type="component" value="Unassembled WGS sequence"/>
</dbReference>
<gene>
    <name evidence="2" type="ORF">P171DRAFT_489556</name>
</gene>